<evidence type="ECO:0000313" key="2">
    <source>
        <dbReference type="EMBL" id="KAF6148760.1"/>
    </source>
</evidence>
<evidence type="ECO:0000256" key="1">
    <source>
        <dbReference type="SAM" id="Coils"/>
    </source>
</evidence>
<dbReference type="Proteomes" id="UP000541444">
    <property type="component" value="Unassembled WGS sequence"/>
</dbReference>
<protein>
    <submittedName>
        <fullName evidence="2">Uncharacterized protein</fullName>
    </submittedName>
</protein>
<comment type="caution">
    <text evidence="2">The sequence shown here is derived from an EMBL/GenBank/DDBJ whole genome shotgun (WGS) entry which is preliminary data.</text>
</comment>
<dbReference type="EMBL" id="JACGCM010001830">
    <property type="protein sequence ID" value="KAF6148760.1"/>
    <property type="molecule type" value="Genomic_DNA"/>
</dbReference>
<keyword evidence="1" id="KW-0175">Coiled coil</keyword>
<dbReference type="AlphaFoldDB" id="A0A7J7M1S5"/>
<sequence length="449" mass="50554">MNGNMWEVITVCDHLNDRWERENKVRRISPQDILQFYGVKNFKASGGSYFCASVTQRHLFDLNSAGRTWNDNIIWLKGMKSTVERKESLLDEVAEEETKLELVLGELGLSRKKSVESRSKKVTKAQSTRSMAYVDEGTKQTSRDEIKKALAASGITVSGEVAQGKRRRVEPLGGSGERVTEGRPILVDDLKVVEERARLAIHQGKEDTSQMVAHLVKGIWLGIEEQESELKKVEAKANVDEMVEERDRLGRYLILKGYFQEEVDIIKVDTYAEEEEEEVEVLGVVDGLDGVSPQTVPDNHGDDVVREMSLRINDLESGLARERETSKALLSADQAIARAKKAEARERSGGSRTVKENANLRECQHKLDAALIREKVLEEEIKAKKLLLKGKEELLKDLPVREELNAELVVLHALVTELLAMNLAESAKYIDKLKEDAIYHDRVDANIIA</sequence>
<proteinExistence type="predicted"/>
<name>A0A7J7M1S5_9MAGN</name>
<evidence type="ECO:0000313" key="3">
    <source>
        <dbReference type="Proteomes" id="UP000541444"/>
    </source>
</evidence>
<keyword evidence="3" id="KW-1185">Reference proteome</keyword>
<organism evidence="2 3">
    <name type="scientific">Kingdonia uniflora</name>
    <dbReference type="NCBI Taxonomy" id="39325"/>
    <lineage>
        <taxon>Eukaryota</taxon>
        <taxon>Viridiplantae</taxon>
        <taxon>Streptophyta</taxon>
        <taxon>Embryophyta</taxon>
        <taxon>Tracheophyta</taxon>
        <taxon>Spermatophyta</taxon>
        <taxon>Magnoliopsida</taxon>
        <taxon>Ranunculales</taxon>
        <taxon>Circaeasteraceae</taxon>
        <taxon>Kingdonia</taxon>
    </lineage>
</organism>
<reference evidence="2 3" key="1">
    <citation type="journal article" date="2020" name="IScience">
        <title>Genome Sequencing of the Endangered Kingdonia uniflora (Circaeasteraceae, Ranunculales) Reveals Potential Mechanisms of Evolutionary Specialization.</title>
        <authorList>
            <person name="Sun Y."/>
            <person name="Deng T."/>
            <person name="Zhang A."/>
            <person name="Moore M.J."/>
            <person name="Landis J.B."/>
            <person name="Lin N."/>
            <person name="Zhang H."/>
            <person name="Zhang X."/>
            <person name="Huang J."/>
            <person name="Zhang X."/>
            <person name="Sun H."/>
            <person name="Wang H."/>
        </authorList>
    </citation>
    <scope>NUCLEOTIDE SEQUENCE [LARGE SCALE GENOMIC DNA]</scope>
    <source>
        <strain evidence="2">TB1705</strain>
        <tissue evidence="2">Leaf</tissue>
    </source>
</reference>
<accession>A0A7J7M1S5</accession>
<feature type="coiled-coil region" evidence="1">
    <location>
        <begin position="76"/>
        <end position="106"/>
    </location>
</feature>
<gene>
    <name evidence="2" type="ORF">GIB67_019368</name>
</gene>